<comment type="subunit">
    <text evidence="8">Monomer.</text>
</comment>
<dbReference type="KEGG" id="mgy:MGMSRv2__0490"/>
<dbReference type="PANTHER" id="PTHR43311">
    <property type="entry name" value="GLUTAMATE--TRNA LIGASE"/>
    <property type="match status" value="1"/>
</dbReference>
<dbReference type="InterPro" id="IPR008925">
    <property type="entry name" value="aa_tRNA-synth_I_cd-bd_sf"/>
</dbReference>
<dbReference type="STRING" id="1430440.MGMSRv2__0490"/>
<feature type="domain" description="Glutamyl/glutaminyl-tRNA synthetase class Ib catalytic" evidence="9">
    <location>
        <begin position="3"/>
        <end position="306"/>
    </location>
</feature>
<dbReference type="InterPro" id="IPR000924">
    <property type="entry name" value="Glu/Gln-tRNA-synth"/>
</dbReference>
<keyword evidence="12" id="KW-1185">Reference proteome</keyword>
<evidence type="ECO:0000313" key="12">
    <source>
        <dbReference type="Proteomes" id="UP000018922"/>
    </source>
</evidence>
<dbReference type="GO" id="GO:0000049">
    <property type="term" value="F:tRNA binding"/>
    <property type="evidence" value="ECO:0007669"/>
    <property type="project" value="InterPro"/>
</dbReference>
<keyword evidence="7 8" id="KW-0030">Aminoacyl-tRNA synthetase</keyword>
<evidence type="ECO:0000256" key="4">
    <source>
        <dbReference type="ARBA" id="ARBA00022741"/>
    </source>
</evidence>
<protein>
    <recommendedName>
        <fullName evidence="8">Glutamate--tRNA ligase</fullName>
        <ecNumber evidence="8">6.1.1.17</ecNumber>
    </recommendedName>
    <alternativeName>
        <fullName evidence="8">Glutamyl-tRNA synthetase</fullName>
        <shortName evidence="8">GluRS</shortName>
    </alternativeName>
</protein>
<dbReference type="PANTHER" id="PTHR43311:SF2">
    <property type="entry name" value="GLUTAMATE--TRNA LIGASE, MITOCHONDRIAL-RELATED"/>
    <property type="match status" value="1"/>
</dbReference>
<comment type="catalytic activity">
    <reaction evidence="8">
        <text>tRNA(Glu) + L-glutamate + ATP = L-glutamyl-tRNA(Glu) + AMP + diphosphate</text>
        <dbReference type="Rhea" id="RHEA:23540"/>
        <dbReference type="Rhea" id="RHEA-COMP:9663"/>
        <dbReference type="Rhea" id="RHEA-COMP:9680"/>
        <dbReference type="ChEBI" id="CHEBI:29985"/>
        <dbReference type="ChEBI" id="CHEBI:30616"/>
        <dbReference type="ChEBI" id="CHEBI:33019"/>
        <dbReference type="ChEBI" id="CHEBI:78442"/>
        <dbReference type="ChEBI" id="CHEBI:78520"/>
        <dbReference type="ChEBI" id="CHEBI:456215"/>
        <dbReference type="EC" id="6.1.1.17"/>
    </reaction>
</comment>
<proteinExistence type="inferred from homology"/>
<feature type="short sequence motif" description="'HIGH' region" evidence="8">
    <location>
        <begin position="9"/>
        <end position="19"/>
    </location>
</feature>
<evidence type="ECO:0000256" key="1">
    <source>
        <dbReference type="ARBA" id="ARBA00007894"/>
    </source>
</evidence>
<evidence type="ECO:0000256" key="5">
    <source>
        <dbReference type="ARBA" id="ARBA00022840"/>
    </source>
</evidence>
<accession>V6EWQ8</accession>
<dbReference type="Gene3D" id="3.40.50.620">
    <property type="entry name" value="HUPs"/>
    <property type="match status" value="1"/>
</dbReference>
<dbReference type="Pfam" id="PF19269">
    <property type="entry name" value="Anticodon_2"/>
    <property type="match status" value="1"/>
</dbReference>
<dbReference type="EC" id="6.1.1.17" evidence="8"/>
<dbReference type="InterPro" id="IPR004527">
    <property type="entry name" value="Glu-tRNA-ligase_bac/mito"/>
</dbReference>
<dbReference type="Gene3D" id="1.10.10.350">
    <property type="match status" value="1"/>
</dbReference>
<feature type="binding site" evidence="8">
    <location>
        <position position="243"/>
    </location>
    <ligand>
        <name>ATP</name>
        <dbReference type="ChEBI" id="CHEBI:30616"/>
    </ligand>
</feature>
<reference evidence="11 12" key="1">
    <citation type="journal article" date="2014" name="Genome Announc.">
        <title>Complete genome sequence of Magnetospirillum gryphiswaldense MSR-1.</title>
        <authorList>
            <person name="Wang X."/>
            <person name="Wang Q."/>
            <person name="Zhang W."/>
            <person name="Wang Y."/>
            <person name="Li L."/>
            <person name="Wen T."/>
            <person name="Zhang T."/>
            <person name="Zhang Y."/>
            <person name="Xu J."/>
            <person name="Hu J."/>
            <person name="Li S."/>
            <person name="Liu L."/>
            <person name="Liu J."/>
            <person name="Jiang W."/>
            <person name="Tian J."/>
            <person name="Li Y."/>
            <person name="Schuler D."/>
            <person name="Wang L."/>
            <person name="Li J."/>
        </authorList>
    </citation>
    <scope>NUCLEOTIDE SEQUENCE [LARGE SCALE GENOMIC DNA]</scope>
    <source>
        <strain evidence="12">DSM 6361 / JCM 21280 / NBRC 15271 / MSR-1</strain>
    </source>
</reference>
<comment type="function">
    <text evidence="8">Catalyzes the attachment of glutamate to tRNA(Glu) in a two-step reaction: glutamate is first activated by ATP to form Glu-AMP and then transferred to the acceptor end of tRNA(Glu).</text>
</comment>
<keyword evidence="4 8" id="KW-0547">Nucleotide-binding</keyword>
<evidence type="ECO:0000313" key="11">
    <source>
        <dbReference type="EMBL" id="CDK97705.1"/>
    </source>
</evidence>
<evidence type="ECO:0000256" key="3">
    <source>
        <dbReference type="ARBA" id="ARBA00022598"/>
    </source>
</evidence>
<dbReference type="InterPro" id="IPR020058">
    <property type="entry name" value="Glu/Gln-tRNA-synth_Ib_cat-dom"/>
</dbReference>
<dbReference type="InterPro" id="IPR045462">
    <property type="entry name" value="aa-tRNA-synth_I_cd-bd"/>
</dbReference>
<dbReference type="GO" id="GO:0006424">
    <property type="term" value="P:glutamyl-tRNA aminoacylation"/>
    <property type="evidence" value="ECO:0007669"/>
    <property type="project" value="UniProtKB-UniRule"/>
</dbReference>
<organism evidence="11 12">
    <name type="scientific">Magnetospirillum gryphiswaldense (strain DSM 6361 / JCM 21280 / NBRC 15271 / MSR-1)</name>
    <dbReference type="NCBI Taxonomy" id="431944"/>
    <lineage>
        <taxon>Bacteria</taxon>
        <taxon>Pseudomonadati</taxon>
        <taxon>Pseudomonadota</taxon>
        <taxon>Alphaproteobacteria</taxon>
        <taxon>Rhodospirillales</taxon>
        <taxon>Rhodospirillaceae</taxon>
        <taxon>Magnetospirillum</taxon>
    </lineage>
</organism>
<dbReference type="NCBIfam" id="TIGR00464">
    <property type="entry name" value="gltX_bact"/>
    <property type="match status" value="1"/>
</dbReference>
<evidence type="ECO:0000256" key="6">
    <source>
        <dbReference type="ARBA" id="ARBA00022917"/>
    </source>
</evidence>
<evidence type="ECO:0000256" key="7">
    <source>
        <dbReference type="ARBA" id="ARBA00023146"/>
    </source>
</evidence>
<feature type="domain" description="Aminoacyl-tRNA synthetase class I anticodon-binding" evidence="10">
    <location>
        <begin position="384"/>
        <end position="442"/>
    </location>
</feature>
<dbReference type="GO" id="GO:0005829">
    <property type="term" value="C:cytosol"/>
    <property type="evidence" value="ECO:0007669"/>
    <property type="project" value="TreeGrafter"/>
</dbReference>
<dbReference type="Proteomes" id="UP000018922">
    <property type="component" value="Chromosome I"/>
</dbReference>
<keyword evidence="2 8" id="KW-0963">Cytoplasm</keyword>
<keyword evidence="6 8" id="KW-0648">Protein biosynthesis</keyword>
<comment type="caution">
    <text evidence="8">Lacks conserved residue(s) required for the propagation of feature annotation.</text>
</comment>
<dbReference type="SUPFAM" id="SSF52374">
    <property type="entry name" value="Nucleotidylyl transferase"/>
    <property type="match status" value="1"/>
</dbReference>
<sequence length="446" mass="48963">MTVTVRFAPSPTGLLHVGNARVALINWLFAKAHGGYFMLRYDDTDLARSTDAFAQGIARDLSWLGLAWDKKAWQSKRLDMYTAAAERLKADGRLYACWETPEELDFKRKRQLARGLPPVYDRAGLHVTAADRAKFEAEGRQPHWRFKLDHKDVRWDDLVRGDSHVNCASLSDPVLIRADGTYLYTLPSVVDDIEFAISHIIRGEDHVTNSAPQIQLFRALGAEPPAFAHLPLLTDISGAGLSKRLGSLSLADLREQGTEPMAVNSLLAKLGTSDAIEIRAVLDQLVDEFDITHFSRSTAKFDPNELAHLNAKLLHGLSFDQVAPRLAALGLDGVHAGFWDAVKANLASIGDAAQWWPVVTGPIDPVIEDAAFCAQAAAVLPDGAWDQTTWGAWTNAVKQATGRKGRELFHPLRLALTGRENGPELKLLLPLIGRDKALARLSGQVA</sequence>
<dbReference type="InterPro" id="IPR049940">
    <property type="entry name" value="GluQ/Sye"/>
</dbReference>
<dbReference type="HAMAP" id="MF_00022">
    <property type="entry name" value="Glu_tRNA_synth_type1"/>
    <property type="match status" value="1"/>
</dbReference>
<dbReference type="GO" id="GO:0005524">
    <property type="term" value="F:ATP binding"/>
    <property type="evidence" value="ECO:0007669"/>
    <property type="project" value="UniProtKB-UniRule"/>
</dbReference>
<dbReference type="EMBL" id="HG794546">
    <property type="protein sequence ID" value="CDK97705.1"/>
    <property type="molecule type" value="Genomic_DNA"/>
</dbReference>
<dbReference type="HOGENOM" id="CLU_015768_6_1_5"/>
<comment type="subcellular location">
    <subcellularLocation>
        <location evidence="8">Cytoplasm</location>
    </subcellularLocation>
</comment>
<dbReference type="GO" id="GO:0004818">
    <property type="term" value="F:glutamate-tRNA ligase activity"/>
    <property type="evidence" value="ECO:0007669"/>
    <property type="project" value="UniProtKB-UniRule"/>
</dbReference>
<feature type="short sequence motif" description="'KMSKS' region" evidence="8">
    <location>
        <begin position="240"/>
        <end position="244"/>
    </location>
</feature>
<dbReference type="InterPro" id="IPR001412">
    <property type="entry name" value="aa-tRNA-synth_I_CS"/>
</dbReference>
<dbReference type="InterPro" id="IPR020751">
    <property type="entry name" value="aa-tRNA-synth_I_codon-bd_sub2"/>
</dbReference>
<dbReference type="SUPFAM" id="SSF48163">
    <property type="entry name" value="An anticodon-binding domain of class I aminoacyl-tRNA synthetases"/>
    <property type="match status" value="1"/>
</dbReference>
<comment type="similarity">
    <text evidence="1 8">Belongs to the class-I aminoacyl-tRNA synthetase family. Glutamate--tRNA ligase type 1 subfamily.</text>
</comment>
<evidence type="ECO:0000259" key="9">
    <source>
        <dbReference type="Pfam" id="PF00749"/>
    </source>
</evidence>
<gene>
    <name evidence="8 11" type="primary">gltX</name>
    <name evidence="11" type="ordered locus">MGMSRv2__0490</name>
</gene>
<dbReference type="PROSITE" id="PS00178">
    <property type="entry name" value="AA_TRNA_LIGASE_I"/>
    <property type="match status" value="1"/>
</dbReference>
<evidence type="ECO:0000256" key="8">
    <source>
        <dbReference type="HAMAP-Rule" id="MF_00022"/>
    </source>
</evidence>
<evidence type="ECO:0000259" key="10">
    <source>
        <dbReference type="Pfam" id="PF19269"/>
    </source>
</evidence>
<dbReference type="eggNOG" id="COG0008">
    <property type="taxonomic scope" value="Bacteria"/>
</dbReference>
<dbReference type="InterPro" id="IPR014729">
    <property type="entry name" value="Rossmann-like_a/b/a_fold"/>
</dbReference>
<evidence type="ECO:0000256" key="2">
    <source>
        <dbReference type="ARBA" id="ARBA00022490"/>
    </source>
</evidence>
<keyword evidence="3 8" id="KW-0436">Ligase</keyword>
<dbReference type="PRINTS" id="PR00987">
    <property type="entry name" value="TRNASYNTHGLU"/>
</dbReference>
<dbReference type="Pfam" id="PF00749">
    <property type="entry name" value="tRNA-synt_1c"/>
    <property type="match status" value="1"/>
</dbReference>
<name>V6EWQ8_MAGGM</name>
<keyword evidence="5 8" id="KW-0067">ATP-binding</keyword>
<dbReference type="AlphaFoldDB" id="V6EWQ8"/>